<feature type="transmembrane region" description="Helical" evidence="2">
    <location>
        <begin position="43"/>
        <end position="64"/>
    </location>
</feature>
<dbReference type="AlphaFoldDB" id="A0A3G9JWA2"/>
<dbReference type="GeneID" id="88848482"/>
<evidence type="ECO:0000256" key="1">
    <source>
        <dbReference type="SAM" id="MobiDB-lite"/>
    </source>
</evidence>
<feature type="transmembrane region" description="Helical" evidence="2">
    <location>
        <begin position="7"/>
        <end position="31"/>
    </location>
</feature>
<gene>
    <name evidence="3" type="ORF">Pcatena_03380</name>
</gene>
<keyword evidence="2" id="KW-1133">Transmembrane helix</keyword>
<feature type="region of interest" description="Disordered" evidence="1">
    <location>
        <begin position="180"/>
        <end position="215"/>
    </location>
</feature>
<protein>
    <recommendedName>
        <fullName evidence="5">Alkaline shock response membrane anchor protein AmaP</fullName>
    </recommendedName>
</protein>
<feature type="compositionally biased region" description="Acidic residues" evidence="1">
    <location>
        <begin position="180"/>
        <end position="191"/>
    </location>
</feature>
<name>A0A3G9JWA2_9ACTN</name>
<keyword evidence="2" id="KW-0472">Membrane</keyword>
<keyword evidence="2" id="KW-0812">Transmembrane</keyword>
<evidence type="ECO:0000256" key="2">
    <source>
        <dbReference type="SAM" id="Phobius"/>
    </source>
</evidence>
<proteinExistence type="predicted"/>
<accession>A0A3G9JWA2</accession>
<dbReference type="RefSeq" id="WP_126421078.1">
    <property type="nucleotide sequence ID" value="NZ_AP019367.1"/>
</dbReference>
<keyword evidence="4" id="KW-1185">Reference proteome</keyword>
<dbReference type="PROSITE" id="PS51257">
    <property type="entry name" value="PROKAR_LIPOPROTEIN"/>
    <property type="match status" value="1"/>
</dbReference>
<evidence type="ECO:0000313" key="3">
    <source>
        <dbReference type="EMBL" id="BBH49751.1"/>
    </source>
</evidence>
<dbReference type="Proteomes" id="UP000273154">
    <property type="component" value="Chromosome"/>
</dbReference>
<dbReference type="OrthoDB" id="3186513at2"/>
<reference evidence="4" key="1">
    <citation type="submission" date="2018-11" db="EMBL/GenBank/DDBJ databases">
        <title>Comparative genomics of Parolsenella catena and Libanicoccus massiliensis: Reclassification of Libanicoccus massiliensis as Parolsenella massiliensis comb. nov.</title>
        <authorList>
            <person name="Sakamoto M."/>
            <person name="Ikeyama N."/>
            <person name="Murakami T."/>
            <person name="Mori H."/>
            <person name="Yuki M."/>
            <person name="Ohkuma M."/>
        </authorList>
    </citation>
    <scope>NUCLEOTIDE SEQUENCE [LARGE SCALE GENOMIC DNA]</scope>
    <source>
        <strain evidence="4">JCM 31932</strain>
    </source>
</reference>
<evidence type="ECO:0008006" key="5">
    <source>
        <dbReference type="Google" id="ProtNLM"/>
    </source>
</evidence>
<dbReference type="KEGG" id="pcat:Pcatena_03380"/>
<organism evidence="3 4">
    <name type="scientific">Parolsenella catena</name>
    <dbReference type="NCBI Taxonomy" id="2003188"/>
    <lineage>
        <taxon>Bacteria</taxon>
        <taxon>Bacillati</taxon>
        <taxon>Actinomycetota</taxon>
        <taxon>Coriobacteriia</taxon>
        <taxon>Coriobacteriales</taxon>
        <taxon>Atopobiaceae</taxon>
        <taxon>Parolsenella</taxon>
    </lineage>
</organism>
<dbReference type="EMBL" id="AP019367">
    <property type="protein sequence ID" value="BBH49751.1"/>
    <property type="molecule type" value="Genomic_DNA"/>
</dbReference>
<evidence type="ECO:0000313" key="4">
    <source>
        <dbReference type="Proteomes" id="UP000273154"/>
    </source>
</evidence>
<sequence>MGGLRRFILFVFSLAGIACLAALALPWFGLFPDEIAMLEGLDWYVTAVEVCLAMTAAWLAFELLRSLFSRKRRDAISVMDVDGGAITVTKSAVASQAAHIVEALGVGEARSVDVSASRSGQVRVDVKVTPFESIDVTDEAPTLHEGLVAGLSAMVGEHLGAVNVEFLEPQHASSLVVLDEQGEGDEDEAYAGEEPAASSDDTGDITIPMNVEREA</sequence>